<dbReference type="PANTHER" id="PTHR32305">
    <property type="match status" value="1"/>
</dbReference>
<dbReference type="InterPro" id="IPR006530">
    <property type="entry name" value="YD"/>
</dbReference>
<dbReference type="InterPro" id="IPR031325">
    <property type="entry name" value="RHS_repeat"/>
</dbReference>
<dbReference type="InterPro" id="IPR050708">
    <property type="entry name" value="T6SS_VgrG/RHS"/>
</dbReference>
<dbReference type="NCBIfam" id="TIGR03696">
    <property type="entry name" value="Rhs_assc_core"/>
    <property type="match status" value="1"/>
</dbReference>
<dbReference type="Pfam" id="PF25023">
    <property type="entry name" value="TEN_YD-shell"/>
    <property type="match status" value="1"/>
</dbReference>
<evidence type="ECO:0000256" key="2">
    <source>
        <dbReference type="ARBA" id="ARBA00022525"/>
    </source>
</evidence>
<dbReference type="GO" id="GO:0005576">
    <property type="term" value="C:extracellular region"/>
    <property type="evidence" value="ECO:0007669"/>
    <property type="project" value="UniProtKB-SubCell"/>
</dbReference>
<proteinExistence type="predicted"/>
<evidence type="ECO:0000256" key="4">
    <source>
        <dbReference type="ARBA" id="ARBA00022737"/>
    </source>
</evidence>
<dbReference type="Gene3D" id="2.40.128.340">
    <property type="match status" value="3"/>
</dbReference>
<dbReference type="NCBIfam" id="TIGR01643">
    <property type="entry name" value="YD_repeat_2x"/>
    <property type="match status" value="2"/>
</dbReference>
<dbReference type="InterPro" id="IPR056823">
    <property type="entry name" value="TEN-like_YD-shell"/>
</dbReference>
<evidence type="ECO:0000256" key="3">
    <source>
        <dbReference type="ARBA" id="ARBA00022729"/>
    </source>
</evidence>
<gene>
    <name evidence="8" type="ORF">SVA_2025</name>
</gene>
<organism evidence="8 9">
    <name type="scientific">Sulfurifustis variabilis</name>
    <dbReference type="NCBI Taxonomy" id="1675686"/>
    <lineage>
        <taxon>Bacteria</taxon>
        <taxon>Pseudomonadati</taxon>
        <taxon>Pseudomonadota</taxon>
        <taxon>Gammaproteobacteria</taxon>
        <taxon>Acidiferrobacterales</taxon>
        <taxon>Acidiferrobacteraceae</taxon>
        <taxon>Sulfurifustis</taxon>
    </lineage>
</organism>
<evidence type="ECO:0000313" key="9">
    <source>
        <dbReference type="Proteomes" id="UP000218899"/>
    </source>
</evidence>
<dbReference type="Proteomes" id="UP000218899">
    <property type="component" value="Chromosome"/>
</dbReference>
<keyword evidence="5" id="KW-0843">Virulence</keyword>
<dbReference type="Gene3D" id="2.180.10.10">
    <property type="entry name" value="RHS repeat-associated core"/>
    <property type="match status" value="3"/>
</dbReference>
<accession>A0A1B4VDQ7</accession>
<dbReference type="InterPro" id="IPR022385">
    <property type="entry name" value="Rhs_assc_core"/>
</dbReference>
<dbReference type="Pfam" id="PF03534">
    <property type="entry name" value="SpvB"/>
    <property type="match status" value="1"/>
</dbReference>
<dbReference type="PANTHER" id="PTHR32305:SF15">
    <property type="entry name" value="PROTEIN RHSA-RELATED"/>
    <property type="match status" value="1"/>
</dbReference>
<dbReference type="GO" id="GO:0005737">
    <property type="term" value="C:cytoplasm"/>
    <property type="evidence" value="ECO:0007669"/>
    <property type="project" value="InterPro"/>
</dbReference>
<feature type="domain" description="Teneurin-like YD-shell" evidence="7">
    <location>
        <begin position="1407"/>
        <end position="1718"/>
    </location>
</feature>
<protein>
    <recommendedName>
        <fullName evidence="7">Teneurin-like YD-shell domain-containing protein</fullName>
    </recommendedName>
</protein>
<name>A0A1B4VDQ7_9GAMM</name>
<dbReference type="InterPro" id="IPR028994">
    <property type="entry name" value="Integrin_alpha_N"/>
</dbReference>
<sequence length="2019" mass="218713">MNASGAATYTVPITVPPGTNGMQPSLGLVYHSQGGNGLVGVGWGIAGLSIIHRCGATFELDGFKSGVNFDANDRFCLDGERLVLIGGNEYRTERESLKKIIANGTASNPNSFYLYEPDGRIMEYGTTADSRIEAVGRTDAYIWALNKARDQNGNFLSVSYYEDSVNGEYHATQISYTGNDSAGIAPYSSVQFVYGQRPDVITLYQIGSRVTQTVRLTNIRTFVGTTAVRDYRLSYQPAVSPTTGRSRLEAIRECDASGYCLPPTTFAWQESSDTLSYAGAGTGGHHAYWNTVVDNSTYKGRPFVGDFNGDGKADLMLVYRDPSSPTVSIYHWNSDASGKLAYAGEGNGGAGTGPHWNAVDSSTYKGKPFVGDFNGDGKADLMLVYRDPNSSTVTINHWNSDASGKLAYAGAGTGGHHAYWNTVVDNSTYKGRPFVGDFNGDGKADLMLVYRDPSSPTVSIYHWNSDASGKLAYAGEGNGGAGTGPHWNAVDSSTYKGKPFVGDFNGDGKADLMLVYRDPNSSTVTINHWNSDASGKLAYAGAGTGGHHAYWNTVVDNSTYKGRPFVGDFNGDGKADLMLVYRDPSSPTVSIYHWNSDASGKLAYAGEGNGGAGTGPHWNAVDSSTYKGKPFVGDFNGDGKADLMLVYRDPNSSTVTINHWNSDASGKLAYAGEGSGGAGVGSHWNSVDSSTYRGQVFSDDFDGDGKADLMLVYRDPNSPTVTINHWGGDRQAQDVVSHTRNGLGAENTVVYAAVTDELFHVRDFNSLYPYQDFATHAFVVTSAGESDGNGGFRTTTYRYGGLKRHAIADAILDFRWTEVRGPDELVHVTYYNQNREAGIDGTVSVSETYVGEVRVKYVANTWNQMTNVCGGTRRPGLYSSYEESRELSGALVTTVNTSTTFDSCGHATTTISSFGDGLKKTTNNFYAHNSASWILGQLVRSEITGEAPGQAPQTRVTAYNYDALGRLTQEIVEPDQPSLTLTTTYGYGDPFGNRTSKTVSGYGLTARTEHQAYDAQGRFPVQKTNALGHTISFTYDPGSGAVDSQTDSNGLVTRWDYDGLGRQTGERRPDGTQSTIVYSSYSPGYAIETTTSGSGSAWVYFDILGRETKKVTIGFGDREIHRDRGYDSLGRLQWESHPYFQGEPVHSTEYEYDPLGRIKVATAPGNRQTTTAYNGLVTTVTNPLGQPRTTVRNSQGWTVEATDFAGTVNFKHDPFGNLLTVTDVLGNVTSMQYDLRGRKIGMQDPDMGSWTYGYNALGELTQQIDAKAQSVAISYDVLGRIKTKTAPEGTSTWEYDTATNGIGKLRRVTGWDGFEETYAYDELSRVKLALTSIQGVLYSTRTSYDELGRVATITYPRTGYSIRQVYDENGHLWQVLNASSNSLVWQVDDADAHGRITSEYFGNGIKSQRTYDHEKGTIESIRTGVNADGQVQDQTFTFNAVGNLLSRSDAIEGLNETFVYDDLNRLVTANGAVTKTYQYDAIGNITYKSDTGYYTYGQNGSKPHAVTGVSGSVNATYVYDANGNMVLGGGRAITYTSFNKPYTIRSGAQTITFRYDANGNRLVKASPSSTTMYVGRLYERVNGNAGTEHRHYVYAGNSLVAIRSTDDADVGPTRYIHTSHLDSVDTITDENGNVVERLSFDPFGKRRQPNGQDATGPITSSTTRGFTRHEHDDEVGLINMNARLYDPVLGRFISPDTIVPSSLNSQAFNRYSYVINNPLSLIDPSGHSWLSKGWKRLKKNVKRFTQKVLREVGGIPYVGGLANVGVMTNLSFGAAYGWSTGDWRSVGQAHITGAKLAGSALVGANFSGSMLGQMVGSGINGWLQTGNSEGFFRGFAAGAIPADLGLSDLYLTNPYANVGIGIVRDGLRGYVVGGKEGIKEGIACGQVSNMFGHAWGLASSGFAAPEFRDGAFFYRGGANNFYYAITFGNVITDATPNGALYYNALNTDYEKWLNAHELAHAFSQAPVLGAAYIPAHIMSQWVGGGVVALPFLEYAPFHPLPYDSSPPVRFYSAPFDYLV</sequence>
<dbReference type="KEGG" id="sva:SVA_2025"/>
<comment type="subcellular location">
    <subcellularLocation>
        <location evidence="1">Secreted</location>
    </subcellularLocation>
</comment>
<dbReference type="Pfam" id="PF05593">
    <property type="entry name" value="RHS_repeat"/>
    <property type="match status" value="2"/>
</dbReference>
<evidence type="ECO:0000256" key="1">
    <source>
        <dbReference type="ARBA" id="ARBA00004613"/>
    </source>
</evidence>
<feature type="compositionally biased region" description="Polar residues" evidence="6">
    <location>
        <begin position="1649"/>
        <end position="1665"/>
    </location>
</feature>
<keyword evidence="9" id="KW-1185">Reference proteome</keyword>
<feature type="region of interest" description="Disordered" evidence="6">
    <location>
        <begin position="1642"/>
        <end position="1666"/>
    </location>
</feature>
<keyword evidence="2" id="KW-0964">Secreted</keyword>
<evidence type="ECO:0000256" key="5">
    <source>
        <dbReference type="ARBA" id="ARBA00023026"/>
    </source>
</evidence>
<keyword evidence="4" id="KW-0677">Repeat</keyword>
<dbReference type="EMBL" id="AP014936">
    <property type="protein sequence ID" value="BAU48577.1"/>
    <property type="molecule type" value="Genomic_DNA"/>
</dbReference>
<keyword evidence="3" id="KW-0732">Signal</keyword>
<dbReference type="Pfam" id="PF13517">
    <property type="entry name" value="FG-GAP_3"/>
    <property type="match status" value="3"/>
</dbReference>
<evidence type="ECO:0000256" key="6">
    <source>
        <dbReference type="SAM" id="MobiDB-lite"/>
    </source>
</evidence>
<dbReference type="SUPFAM" id="SSF69318">
    <property type="entry name" value="Integrin alpha N-terminal domain"/>
    <property type="match status" value="2"/>
</dbReference>
<evidence type="ECO:0000259" key="7">
    <source>
        <dbReference type="Pfam" id="PF25023"/>
    </source>
</evidence>
<dbReference type="InterPro" id="IPR003284">
    <property type="entry name" value="Sal_SpvB"/>
</dbReference>
<dbReference type="InterPro" id="IPR013517">
    <property type="entry name" value="FG-GAP"/>
</dbReference>
<evidence type="ECO:0000313" key="8">
    <source>
        <dbReference type="EMBL" id="BAU48577.1"/>
    </source>
</evidence>
<reference evidence="8 9" key="1">
    <citation type="submission" date="2015-08" db="EMBL/GenBank/DDBJ databases">
        <title>Complete genome sequence of Sulfurifustis variabilis.</title>
        <authorList>
            <person name="Miura A."/>
            <person name="Kojima H."/>
            <person name="Fukui M."/>
        </authorList>
    </citation>
    <scope>NUCLEOTIDE SEQUENCE [LARGE SCALE GENOMIC DNA]</scope>
    <source>
        <strain evidence="9">skN76</strain>
    </source>
</reference>